<gene>
    <name evidence="1" type="ORF">SAMN04487998_0365</name>
</gene>
<dbReference type="AlphaFoldDB" id="A0A1H9ZK12"/>
<sequence>MFKLSKTLRGLGSLLRNSQLLSRMLAAETNWQVQALHHAERWGAMAAGRPVVPPPTRLPDPLANPVPAFEVSVRVA</sequence>
<reference evidence="2" key="1">
    <citation type="submission" date="2016-10" db="EMBL/GenBank/DDBJ databases">
        <authorList>
            <person name="Varghese N."/>
            <person name="Submissions S."/>
        </authorList>
    </citation>
    <scope>NUCLEOTIDE SEQUENCE [LARGE SCALE GENOMIC DNA]</scope>
    <source>
        <strain evidence="2">DSM 15310</strain>
    </source>
</reference>
<evidence type="ECO:0000313" key="2">
    <source>
        <dbReference type="Proteomes" id="UP000198697"/>
    </source>
</evidence>
<dbReference type="EMBL" id="FOHS01000001">
    <property type="protein sequence ID" value="SES81939.1"/>
    <property type="molecule type" value="Genomic_DNA"/>
</dbReference>
<dbReference type="Proteomes" id="UP000198697">
    <property type="component" value="Unassembled WGS sequence"/>
</dbReference>
<protein>
    <submittedName>
        <fullName evidence="1">Uncharacterized protein</fullName>
    </submittedName>
</protein>
<name>A0A1H9ZK12_9BACT</name>
<keyword evidence="2" id="KW-1185">Reference proteome</keyword>
<proteinExistence type="predicted"/>
<dbReference type="OrthoDB" id="5464618at2"/>
<organism evidence="1 2">
    <name type="scientific">Hymenobacter actinosclerus</name>
    <dbReference type="NCBI Taxonomy" id="82805"/>
    <lineage>
        <taxon>Bacteria</taxon>
        <taxon>Pseudomonadati</taxon>
        <taxon>Bacteroidota</taxon>
        <taxon>Cytophagia</taxon>
        <taxon>Cytophagales</taxon>
        <taxon>Hymenobacteraceae</taxon>
        <taxon>Hymenobacter</taxon>
    </lineage>
</organism>
<accession>A0A1H9ZK12</accession>
<dbReference type="RefSeq" id="WP_092767688.1">
    <property type="nucleotide sequence ID" value="NZ_FOHS01000001.1"/>
</dbReference>
<evidence type="ECO:0000313" key="1">
    <source>
        <dbReference type="EMBL" id="SES81939.1"/>
    </source>
</evidence>